<dbReference type="PANTHER" id="PTHR11831:SF4">
    <property type="entry name" value="SMALL RIBOSOMAL SUBUNIT PROTEIN US4M"/>
    <property type="match status" value="1"/>
</dbReference>
<comment type="similarity">
    <text evidence="1 7 8">Belongs to the universal ribosomal protein uS4 family.</text>
</comment>
<comment type="function">
    <text evidence="7">With S5 and S12 plays an important role in translational accuracy.</text>
</comment>
<dbReference type="GO" id="GO:0015935">
    <property type="term" value="C:small ribosomal subunit"/>
    <property type="evidence" value="ECO:0007669"/>
    <property type="project" value="InterPro"/>
</dbReference>
<dbReference type="InterPro" id="IPR001912">
    <property type="entry name" value="Ribosomal_uS4_N"/>
</dbReference>
<evidence type="ECO:0000256" key="4">
    <source>
        <dbReference type="ARBA" id="ARBA00022980"/>
    </source>
</evidence>
<dbReference type="CDD" id="cd00165">
    <property type="entry name" value="S4"/>
    <property type="match status" value="1"/>
</dbReference>
<evidence type="ECO:0000313" key="12">
    <source>
        <dbReference type="Proteomes" id="UP000178857"/>
    </source>
</evidence>
<dbReference type="InterPro" id="IPR005709">
    <property type="entry name" value="Ribosomal_uS4_bac-type"/>
</dbReference>
<dbReference type="Pfam" id="PF01479">
    <property type="entry name" value="S4"/>
    <property type="match status" value="1"/>
</dbReference>
<evidence type="ECO:0000259" key="10">
    <source>
        <dbReference type="SMART" id="SM01390"/>
    </source>
</evidence>
<dbReference type="GO" id="GO:0006412">
    <property type="term" value="P:translation"/>
    <property type="evidence" value="ECO:0007669"/>
    <property type="project" value="UniProtKB-UniRule"/>
</dbReference>
<dbReference type="FunFam" id="3.10.290.10:FF:000001">
    <property type="entry name" value="30S ribosomal protein S4"/>
    <property type="match status" value="1"/>
</dbReference>
<evidence type="ECO:0000256" key="6">
    <source>
        <dbReference type="ARBA" id="ARBA00035254"/>
    </source>
</evidence>
<gene>
    <name evidence="7" type="primary">rpsD</name>
    <name evidence="11" type="ORF">A2970_00900</name>
</gene>
<comment type="function">
    <text evidence="7">One of the primary rRNA binding proteins, it binds directly to 16S rRNA where it nucleates assembly of the body of the 30S subunit.</text>
</comment>
<evidence type="ECO:0000259" key="9">
    <source>
        <dbReference type="SMART" id="SM00363"/>
    </source>
</evidence>
<dbReference type="GO" id="GO:0003735">
    <property type="term" value="F:structural constituent of ribosome"/>
    <property type="evidence" value="ECO:0007669"/>
    <property type="project" value="InterPro"/>
</dbReference>
<keyword evidence="3 7" id="KW-0694">RNA-binding</keyword>
<organism evidence="11 12">
    <name type="scientific">Candidatus Roizmanbacteria bacterium RIFCSPLOWO2_01_FULL_44_13</name>
    <dbReference type="NCBI Taxonomy" id="1802069"/>
    <lineage>
        <taxon>Bacteria</taxon>
        <taxon>Candidatus Roizmaniibacteriota</taxon>
    </lineage>
</organism>
<dbReference type="SMART" id="SM01390">
    <property type="entry name" value="Ribosomal_S4"/>
    <property type="match status" value="1"/>
</dbReference>
<feature type="domain" description="Small ribosomal subunit protein uS4 N-terminal" evidence="10">
    <location>
        <begin position="2"/>
        <end position="98"/>
    </location>
</feature>
<dbReference type="PROSITE" id="PS50889">
    <property type="entry name" value="S4"/>
    <property type="match status" value="1"/>
</dbReference>
<evidence type="ECO:0000256" key="3">
    <source>
        <dbReference type="ARBA" id="ARBA00022884"/>
    </source>
</evidence>
<keyword evidence="4 7" id="KW-0689">Ribosomal protein</keyword>
<evidence type="ECO:0000256" key="2">
    <source>
        <dbReference type="ARBA" id="ARBA00022730"/>
    </source>
</evidence>
<comment type="caution">
    <text evidence="11">The sequence shown here is derived from an EMBL/GenBank/DDBJ whole genome shotgun (WGS) entry which is preliminary data.</text>
</comment>
<dbReference type="InterPro" id="IPR036986">
    <property type="entry name" value="S4_RNA-bd_sf"/>
</dbReference>
<evidence type="ECO:0000256" key="1">
    <source>
        <dbReference type="ARBA" id="ARBA00007465"/>
    </source>
</evidence>
<dbReference type="InterPro" id="IPR002942">
    <property type="entry name" value="S4_RNA-bd"/>
</dbReference>
<keyword evidence="2 7" id="KW-0699">rRNA-binding</keyword>
<dbReference type="Pfam" id="PF00163">
    <property type="entry name" value="Ribosomal_S4"/>
    <property type="match status" value="1"/>
</dbReference>
<feature type="domain" description="RNA-binding S4" evidence="9">
    <location>
        <begin position="99"/>
        <end position="165"/>
    </location>
</feature>
<dbReference type="Gene3D" id="1.10.1050.10">
    <property type="entry name" value="Ribosomal Protein S4 Delta 41, Chain A, domain 1"/>
    <property type="match status" value="1"/>
</dbReference>
<evidence type="ECO:0000256" key="7">
    <source>
        <dbReference type="HAMAP-Rule" id="MF_01306"/>
    </source>
</evidence>
<dbReference type="Proteomes" id="UP000178857">
    <property type="component" value="Unassembled WGS sequence"/>
</dbReference>
<dbReference type="PANTHER" id="PTHR11831">
    <property type="entry name" value="30S 40S RIBOSOMAL PROTEIN"/>
    <property type="match status" value="1"/>
</dbReference>
<dbReference type="NCBIfam" id="TIGR01017">
    <property type="entry name" value="rpsD_bact"/>
    <property type="match status" value="1"/>
</dbReference>
<protein>
    <recommendedName>
        <fullName evidence="6 7">Small ribosomal subunit protein uS4</fullName>
    </recommendedName>
</protein>
<dbReference type="AlphaFoldDB" id="A0A1F7J9R8"/>
<dbReference type="PROSITE" id="PS00632">
    <property type="entry name" value="RIBOSOMAL_S4"/>
    <property type="match status" value="1"/>
</dbReference>
<reference evidence="11 12" key="1">
    <citation type="journal article" date="2016" name="Nat. Commun.">
        <title>Thousands of microbial genomes shed light on interconnected biogeochemical processes in an aquifer system.</title>
        <authorList>
            <person name="Anantharaman K."/>
            <person name="Brown C.T."/>
            <person name="Hug L.A."/>
            <person name="Sharon I."/>
            <person name="Castelle C.J."/>
            <person name="Probst A.J."/>
            <person name="Thomas B.C."/>
            <person name="Singh A."/>
            <person name="Wilkins M.J."/>
            <person name="Karaoz U."/>
            <person name="Brodie E.L."/>
            <person name="Williams K.H."/>
            <person name="Hubbard S.S."/>
            <person name="Banfield J.F."/>
        </authorList>
    </citation>
    <scope>NUCLEOTIDE SEQUENCE [LARGE SCALE GENOMIC DNA]</scope>
</reference>
<dbReference type="InterPro" id="IPR022801">
    <property type="entry name" value="Ribosomal_uS4"/>
</dbReference>
<dbReference type="GO" id="GO:0042274">
    <property type="term" value="P:ribosomal small subunit biogenesis"/>
    <property type="evidence" value="ECO:0007669"/>
    <property type="project" value="TreeGrafter"/>
</dbReference>
<keyword evidence="5 7" id="KW-0687">Ribonucleoprotein</keyword>
<sequence length="207" mass="23601">MRYLGPKNRIARREGIDLGLKTPGSKSHARLLKKLNVPPGQHGGRAGRRKVSERAVQLREKQKLRFLFGLTERQLKNYFKKAVFKKGNTALYVSQYLEKRLDNIVYRLGMAPTRAAARQLISHGHVAINDKKMAVASYQVRVGDKVSYKKEATMKIPYVEKTLANKDIIVPSWLEKKAVAGRLTAEPSIDEIGKQINLRLIIEYYSR</sequence>
<dbReference type="SUPFAM" id="SSF55174">
    <property type="entry name" value="Alpha-L RNA-binding motif"/>
    <property type="match status" value="1"/>
</dbReference>
<accession>A0A1F7J9R8</accession>
<dbReference type="GO" id="GO:0019843">
    <property type="term" value="F:rRNA binding"/>
    <property type="evidence" value="ECO:0007669"/>
    <property type="project" value="UniProtKB-UniRule"/>
</dbReference>
<comment type="subunit">
    <text evidence="7">Part of the 30S ribosomal subunit. Contacts protein S5. The interaction surface between S4 and S5 is involved in control of translational fidelity.</text>
</comment>
<proteinExistence type="inferred from homology"/>
<dbReference type="HAMAP" id="MF_01306_B">
    <property type="entry name" value="Ribosomal_uS4_B"/>
    <property type="match status" value="1"/>
</dbReference>
<name>A0A1F7J9R8_9BACT</name>
<dbReference type="EMBL" id="MGAT01000025">
    <property type="protein sequence ID" value="OGK52339.1"/>
    <property type="molecule type" value="Genomic_DNA"/>
</dbReference>
<dbReference type="SMART" id="SM00363">
    <property type="entry name" value="S4"/>
    <property type="match status" value="1"/>
</dbReference>
<dbReference type="InterPro" id="IPR018079">
    <property type="entry name" value="Ribosomal_uS4_CS"/>
</dbReference>
<dbReference type="NCBIfam" id="NF003717">
    <property type="entry name" value="PRK05327.1"/>
    <property type="match status" value="1"/>
</dbReference>
<dbReference type="Gene3D" id="3.10.290.10">
    <property type="entry name" value="RNA-binding S4 domain"/>
    <property type="match status" value="1"/>
</dbReference>
<dbReference type="STRING" id="1802069.A2970_00900"/>
<evidence type="ECO:0000313" key="11">
    <source>
        <dbReference type="EMBL" id="OGK52339.1"/>
    </source>
</evidence>
<evidence type="ECO:0000256" key="8">
    <source>
        <dbReference type="RuleBase" id="RU003699"/>
    </source>
</evidence>
<evidence type="ECO:0000256" key="5">
    <source>
        <dbReference type="ARBA" id="ARBA00023274"/>
    </source>
</evidence>